<keyword evidence="4 6" id="KW-1133">Transmembrane helix</keyword>
<keyword evidence="5 6" id="KW-0472">Membrane</keyword>
<sequence>MYRKIQPLASDLNYDTSDEQAQSRLYRKVAWRLIPLLFICYVVAYLDRINVGFAKLQMQDALGFSDTVYGLGAGIFFVGYFLFEVPSNLILERIGAKKTIARIMICWGIVGCLMAHVSSPTGFYVLRFLLGAFEAGFFPGVVYYIGCWFPEARRGHMLGIFMTGIPIAGLFGGPVSGWAMTSLSGFGMAGWQWLYIIEAVPAVLLGIVALIYLDDSAKTAKWLTSDERDRLTRALAGESERNSSRADSSLRTAMTSPRLYALAFAYFAFICGTYAVSFWLPTVLKSSGVTDVARIGWYSAIPFGISALGMVWLCRNSDRTMERRWHTALAAIAGAVALALLPHVPANVSVTIVLLTVAATGIFATMPLFWSIATDYFSGTSSAAVAIAFINSLGLVGGFASPFVMGWLKTVTGSLTSGLYLVTGVLLLGALVLLWCAPRPTRRV</sequence>
<evidence type="ECO:0000256" key="6">
    <source>
        <dbReference type="SAM" id="Phobius"/>
    </source>
</evidence>
<feature type="domain" description="Major facilitator superfamily (MFS) profile" evidence="7">
    <location>
        <begin position="33"/>
        <end position="441"/>
    </location>
</feature>
<dbReference type="CDD" id="cd17319">
    <property type="entry name" value="MFS_ExuT_GudP_like"/>
    <property type="match status" value="1"/>
</dbReference>
<dbReference type="InterPro" id="IPR036259">
    <property type="entry name" value="MFS_trans_sf"/>
</dbReference>
<feature type="transmembrane region" description="Helical" evidence="6">
    <location>
        <begin position="350"/>
        <end position="370"/>
    </location>
</feature>
<accession>A0A158JMM2</accession>
<feature type="transmembrane region" description="Helical" evidence="6">
    <location>
        <begin position="417"/>
        <end position="437"/>
    </location>
</feature>
<evidence type="ECO:0000256" key="2">
    <source>
        <dbReference type="ARBA" id="ARBA00022448"/>
    </source>
</evidence>
<dbReference type="PROSITE" id="PS50850">
    <property type="entry name" value="MFS"/>
    <property type="match status" value="1"/>
</dbReference>
<dbReference type="AlphaFoldDB" id="A0A158JMM2"/>
<keyword evidence="9" id="KW-1185">Reference proteome</keyword>
<feature type="transmembrane region" description="Helical" evidence="6">
    <location>
        <begin position="325"/>
        <end position="344"/>
    </location>
</feature>
<gene>
    <name evidence="8" type="ORF">AWB74_04091</name>
</gene>
<dbReference type="Pfam" id="PF07690">
    <property type="entry name" value="MFS_1"/>
    <property type="match status" value="1"/>
</dbReference>
<dbReference type="PANTHER" id="PTHR43791:SF36">
    <property type="entry name" value="TRANSPORTER, PUTATIVE (AFU_ORTHOLOGUE AFUA_6G08340)-RELATED"/>
    <property type="match status" value="1"/>
</dbReference>
<feature type="transmembrane region" description="Helical" evidence="6">
    <location>
        <begin position="295"/>
        <end position="313"/>
    </location>
</feature>
<protein>
    <submittedName>
        <fullName evidence="8">Major facilitator transporter</fullName>
    </submittedName>
</protein>
<dbReference type="FunFam" id="1.20.1250.20:FF:000018">
    <property type="entry name" value="MFS transporter permease"/>
    <property type="match status" value="1"/>
</dbReference>
<dbReference type="GO" id="GO:0005886">
    <property type="term" value="C:plasma membrane"/>
    <property type="evidence" value="ECO:0007669"/>
    <property type="project" value="TreeGrafter"/>
</dbReference>
<evidence type="ECO:0000256" key="4">
    <source>
        <dbReference type="ARBA" id="ARBA00022989"/>
    </source>
</evidence>
<dbReference type="EMBL" id="FCOM02000017">
    <property type="protein sequence ID" value="SAL70136.1"/>
    <property type="molecule type" value="Genomic_DNA"/>
</dbReference>
<name>A0A158JMM2_9BURK</name>
<keyword evidence="3 6" id="KW-0812">Transmembrane</keyword>
<evidence type="ECO:0000259" key="7">
    <source>
        <dbReference type="PROSITE" id="PS50850"/>
    </source>
</evidence>
<dbReference type="Proteomes" id="UP000055019">
    <property type="component" value="Unassembled WGS sequence"/>
</dbReference>
<feature type="transmembrane region" description="Helical" evidence="6">
    <location>
        <begin position="382"/>
        <end position="405"/>
    </location>
</feature>
<dbReference type="OrthoDB" id="5441967at2"/>
<evidence type="ECO:0000256" key="3">
    <source>
        <dbReference type="ARBA" id="ARBA00022692"/>
    </source>
</evidence>
<feature type="transmembrane region" description="Helical" evidence="6">
    <location>
        <begin position="158"/>
        <end position="181"/>
    </location>
</feature>
<feature type="transmembrane region" description="Helical" evidence="6">
    <location>
        <begin position="193"/>
        <end position="213"/>
    </location>
</feature>
<feature type="transmembrane region" description="Helical" evidence="6">
    <location>
        <begin position="259"/>
        <end position="280"/>
    </location>
</feature>
<organism evidence="8 9">
    <name type="scientific">Caballeronia arvi</name>
    <dbReference type="NCBI Taxonomy" id="1777135"/>
    <lineage>
        <taxon>Bacteria</taxon>
        <taxon>Pseudomonadati</taxon>
        <taxon>Pseudomonadota</taxon>
        <taxon>Betaproteobacteria</taxon>
        <taxon>Burkholderiales</taxon>
        <taxon>Burkholderiaceae</taxon>
        <taxon>Caballeronia</taxon>
    </lineage>
</organism>
<comment type="caution">
    <text evidence="8">The sequence shown here is derived from an EMBL/GenBank/DDBJ whole genome shotgun (WGS) entry which is preliminary data.</text>
</comment>
<dbReference type="Gene3D" id="1.20.1250.20">
    <property type="entry name" value="MFS general substrate transporter like domains"/>
    <property type="match status" value="2"/>
</dbReference>
<dbReference type="SUPFAM" id="SSF103473">
    <property type="entry name" value="MFS general substrate transporter"/>
    <property type="match status" value="1"/>
</dbReference>
<comment type="subcellular location">
    <subcellularLocation>
        <location evidence="1">Membrane</location>
        <topology evidence="1">Multi-pass membrane protein</topology>
    </subcellularLocation>
</comment>
<evidence type="ECO:0000256" key="1">
    <source>
        <dbReference type="ARBA" id="ARBA00004141"/>
    </source>
</evidence>
<evidence type="ECO:0000313" key="9">
    <source>
        <dbReference type="Proteomes" id="UP000055019"/>
    </source>
</evidence>
<feature type="transmembrane region" description="Helical" evidence="6">
    <location>
        <begin position="29"/>
        <end position="47"/>
    </location>
</feature>
<reference evidence="8" key="1">
    <citation type="submission" date="2016-01" db="EMBL/GenBank/DDBJ databases">
        <authorList>
            <person name="Peeters C."/>
        </authorList>
    </citation>
    <scope>NUCLEOTIDE SEQUENCE [LARGE SCALE GENOMIC DNA]</scope>
    <source>
        <strain evidence="8">LMG 29317</strain>
    </source>
</reference>
<feature type="transmembrane region" description="Helical" evidence="6">
    <location>
        <begin position="99"/>
        <end position="118"/>
    </location>
</feature>
<dbReference type="GO" id="GO:0022857">
    <property type="term" value="F:transmembrane transporter activity"/>
    <property type="evidence" value="ECO:0007669"/>
    <property type="project" value="InterPro"/>
</dbReference>
<feature type="transmembrane region" description="Helical" evidence="6">
    <location>
        <begin position="124"/>
        <end position="146"/>
    </location>
</feature>
<feature type="transmembrane region" description="Helical" evidence="6">
    <location>
        <begin position="67"/>
        <end position="87"/>
    </location>
</feature>
<dbReference type="InterPro" id="IPR011701">
    <property type="entry name" value="MFS"/>
</dbReference>
<evidence type="ECO:0000256" key="5">
    <source>
        <dbReference type="ARBA" id="ARBA00023136"/>
    </source>
</evidence>
<dbReference type="InterPro" id="IPR020846">
    <property type="entry name" value="MFS_dom"/>
</dbReference>
<proteinExistence type="predicted"/>
<keyword evidence="2" id="KW-0813">Transport</keyword>
<evidence type="ECO:0000313" key="8">
    <source>
        <dbReference type="EMBL" id="SAL70136.1"/>
    </source>
</evidence>
<dbReference type="PANTHER" id="PTHR43791">
    <property type="entry name" value="PERMEASE-RELATED"/>
    <property type="match status" value="1"/>
</dbReference>
<dbReference type="RefSeq" id="WP_061148574.1">
    <property type="nucleotide sequence ID" value="NZ_FCOM02000017.1"/>
</dbReference>